<dbReference type="SMART" id="SM00239">
    <property type="entry name" value="C2"/>
    <property type="match status" value="1"/>
</dbReference>
<dbReference type="PROSITE" id="PS50004">
    <property type="entry name" value="C2"/>
    <property type="match status" value="1"/>
</dbReference>
<feature type="domain" description="C2" evidence="3">
    <location>
        <begin position="1"/>
        <end position="103"/>
    </location>
</feature>
<dbReference type="InterPro" id="IPR000008">
    <property type="entry name" value="C2_dom"/>
</dbReference>
<evidence type="ECO:0000256" key="2">
    <source>
        <dbReference type="ARBA" id="ARBA00022837"/>
    </source>
</evidence>
<sequence length="133" mass="15028">MQRGTLEVLLIGANGLKDTDFLGKMDPYVLLTYRTQEHKSSVAKDQGTKPNWNETFLFTVADFQCDLNLKIMDKDNGSTDDFVGEVTIPIDAVLCEGSIPPRAYNVVRNNKFKGEINIALAFFPEEERCNQDY</sequence>
<comment type="caution">
    <text evidence="4">The sequence shown here is derived from an EMBL/GenBank/DDBJ whole genome shotgun (WGS) entry which is preliminary data.</text>
</comment>
<dbReference type="GO" id="GO:0046872">
    <property type="term" value="F:metal ion binding"/>
    <property type="evidence" value="ECO:0007669"/>
    <property type="project" value="UniProtKB-KW"/>
</dbReference>
<dbReference type="OMA" id="FFNPEPG"/>
<dbReference type="OrthoDB" id="419768at2759"/>
<evidence type="ECO:0000313" key="5">
    <source>
        <dbReference type="Proteomes" id="UP000036987"/>
    </source>
</evidence>
<name>A0A0K9NZ70_ZOSMR</name>
<dbReference type="EMBL" id="LFYR01001508">
    <property type="protein sequence ID" value="KMZ61287.1"/>
    <property type="molecule type" value="Genomic_DNA"/>
</dbReference>
<protein>
    <submittedName>
        <fullName evidence="4">C2 domain-containing protein</fullName>
    </submittedName>
</protein>
<evidence type="ECO:0000259" key="3">
    <source>
        <dbReference type="PROSITE" id="PS50004"/>
    </source>
</evidence>
<accession>A0A0K9NZ70</accession>
<reference evidence="5" key="1">
    <citation type="journal article" date="2016" name="Nature">
        <title>The genome of the seagrass Zostera marina reveals angiosperm adaptation to the sea.</title>
        <authorList>
            <person name="Olsen J.L."/>
            <person name="Rouze P."/>
            <person name="Verhelst B."/>
            <person name="Lin Y.-C."/>
            <person name="Bayer T."/>
            <person name="Collen J."/>
            <person name="Dattolo E."/>
            <person name="De Paoli E."/>
            <person name="Dittami S."/>
            <person name="Maumus F."/>
            <person name="Michel G."/>
            <person name="Kersting A."/>
            <person name="Lauritano C."/>
            <person name="Lohaus R."/>
            <person name="Toepel M."/>
            <person name="Tonon T."/>
            <person name="Vanneste K."/>
            <person name="Amirebrahimi M."/>
            <person name="Brakel J."/>
            <person name="Bostroem C."/>
            <person name="Chovatia M."/>
            <person name="Grimwood J."/>
            <person name="Jenkins J.W."/>
            <person name="Jueterbock A."/>
            <person name="Mraz A."/>
            <person name="Stam W.T."/>
            <person name="Tice H."/>
            <person name="Bornberg-Bauer E."/>
            <person name="Green P.J."/>
            <person name="Pearson G.A."/>
            <person name="Procaccini G."/>
            <person name="Duarte C.M."/>
            <person name="Schmutz J."/>
            <person name="Reusch T.B.H."/>
            <person name="Van de Peer Y."/>
        </authorList>
    </citation>
    <scope>NUCLEOTIDE SEQUENCE [LARGE SCALE GENOMIC DNA]</scope>
    <source>
        <strain evidence="5">cv. Finnish</strain>
    </source>
</reference>
<keyword evidence="1" id="KW-0479">Metal-binding</keyword>
<dbReference type="InterPro" id="IPR035892">
    <property type="entry name" value="C2_domain_sf"/>
</dbReference>
<dbReference type="AlphaFoldDB" id="A0A0K9NZ70"/>
<evidence type="ECO:0000313" key="4">
    <source>
        <dbReference type="EMBL" id="KMZ61287.1"/>
    </source>
</evidence>
<dbReference type="PANTHER" id="PTHR46502">
    <property type="entry name" value="C2 DOMAIN-CONTAINING"/>
    <property type="match status" value="1"/>
</dbReference>
<organism evidence="4 5">
    <name type="scientific">Zostera marina</name>
    <name type="common">Eelgrass</name>
    <dbReference type="NCBI Taxonomy" id="29655"/>
    <lineage>
        <taxon>Eukaryota</taxon>
        <taxon>Viridiplantae</taxon>
        <taxon>Streptophyta</taxon>
        <taxon>Embryophyta</taxon>
        <taxon>Tracheophyta</taxon>
        <taxon>Spermatophyta</taxon>
        <taxon>Magnoliopsida</taxon>
        <taxon>Liliopsida</taxon>
        <taxon>Zosteraceae</taxon>
        <taxon>Zostera</taxon>
    </lineage>
</organism>
<keyword evidence="2" id="KW-0106">Calcium</keyword>
<dbReference type="Gene3D" id="2.60.40.150">
    <property type="entry name" value="C2 domain"/>
    <property type="match status" value="1"/>
</dbReference>
<dbReference type="Pfam" id="PF00168">
    <property type="entry name" value="C2"/>
    <property type="match status" value="1"/>
</dbReference>
<dbReference type="Proteomes" id="UP000036987">
    <property type="component" value="Unassembled WGS sequence"/>
</dbReference>
<evidence type="ECO:0000256" key="1">
    <source>
        <dbReference type="ARBA" id="ARBA00022723"/>
    </source>
</evidence>
<gene>
    <name evidence="4" type="ORF">ZOSMA_53G00750</name>
</gene>
<proteinExistence type="predicted"/>
<keyword evidence="5" id="KW-1185">Reference proteome</keyword>
<dbReference type="SUPFAM" id="SSF49562">
    <property type="entry name" value="C2 domain (Calcium/lipid-binding domain, CaLB)"/>
    <property type="match status" value="1"/>
</dbReference>
<dbReference type="PANTHER" id="PTHR46502:SF2">
    <property type="entry name" value="16 KDA PHLOEM PROTEIN 2"/>
    <property type="match status" value="1"/>
</dbReference>